<proteinExistence type="inferred from homology"/>
<dbReference type="PROSITE" id="PS51217">
    <property type="entry name" value="UVRD_HELICASE_CTER"/>
    <property type="match status" value="1"/>
</dbReference>
<dbReference type="Proteomes" id="UP000606193">
    <property type="component" value="Unassembled WGS sequence"/>
</dbReference>
<feature type="domain" description="UvrD-like helicase C-terminal" evidence="15">
    <location>
        <begin position="295"/>
        <end position="573"/>
    </location>
</feature>
<keyword evidence="6" id="KW-0238">DNA-binding</keyword>
<evidence type="ECO:0000313" key="17">
    <source>
        <dbReference type="Proteomes" id="UP000606193"/>
    </source>
</evidence>
<comment type="similarity">
    <text evidence="1">Belongs to the helicase family. UvrD subfamily.</text>
</comment>
<dbReference type="InterPro" id="IPR014016">
    <property type="entry name" value="UvrD-like_ATP-bd"/>
</dbReference>
<dbReference type="SUPFAM" id="SSF52540">
    <property type="entry name" value="P-loop containing nucleoside triphosphate hydrolases"/>
    <property type="match status" value="1"/>
</dbReference>
<dbReference type="PROSITE" id="PS51198">
    <property type="entry name" value="UVRD_HELICASE_ATP_BIND"/>
    <property type="match status" value="1"/>
</dbReference>
<dbReference type="CDD" id="cd18807">
    <property type="entry name" value="SF1_C_UvrD"/>
    <property type="match status" value="1"/>
</dbReference>
<keyword evidence="2 11" id="KW-0547">Nucleotide-binding</keyword>
<keyword evidence="7" id="KW-0413">Isomerase</keyword>
<accession>A0ABR7N3B8</accession>
<evidence type="ECO:0000259" key="14">
    <source>
        <dbReference type="PROSITE" id="PS51198"/>
    </source>
</evidence>
<dbReference type="CDD" id="cd17932">
    <property type="entry name" value="DEXQc_UvrD"/>
    <property type="match status" value="1"/>
</dbReference>
<evidence type="ECO:0000256" key="9">
    <source>
        <dbReference type="ARBA" id="ARBA00034808"/>
    </source>
</evidence>
<dbReference type="Pfam" id="PF00580">
    <property type="entry name" value="UvrD-helicase"/>
    <property type="match status" value="1"/>
</dbReference>
<dbReference type="RefSeq" id="WP_249297874.1">
    <property type="nucleotide sequence ID" value="NZ_JACRSX010000008.1"/>
</dbReference>
<organism evidence="16 17">
    <name type="scientific">Jutongia huaianensis</name>
    <dbReference type="NCBI Taxonomy" id="2763668"/>
    <lineage>
        <taxon>Bacteria</taxon>
        <taxon>Bacillati</taxon>
        <taxon>Bacillota</taxon>
        <taxon>Clostridia</taxon>
        <taxon>Lachnospirales</taxon>
        <taxon>Lachnospiraceae</taxon>
        <taxon>Jutongia</taxon>
    </lineage>
</organism>
<keyword evidence="3 11" id="KW-0378">Hydrolase</keyword>
<evidence type="ECO:0000256" key="10">
    <source>
        <dbReference type="ARBA" id="ARBA00048988"/>
    </source>
</evidence>
<evidence type="ECO:0000259" key="15">
    <source>
        <dbReference type="PROSITE" id="PS51217"/>
    </source>
</evidence>
<comment type="catalytic activity">
    <reaction evidence="10">
        <text>ATP + H2O = ADP + phosphate + H(+)</text>
        <dbReference type="Rhea" id="RHEA:13065"/>
        <dbReference type="ChEBI" id="CHEBI:15377"/>
        <dbReference type="ChEBI" id="CHEBI:15378"/>
        <dbReference type="ChEBI" id="CHEBI:30616"/>
        <dbReference type="ChEBI" id="CHEBI:43474"/>
        <dbReference type="ChEBI" id="CHEBI:456216"/>
        <dbReference type="EC" id="5.6.2.4"/>
    </reaction>
</comment>
<evidence type="ECO:0000256" key="4">
    <source>
        <dbReference type="ARBA" id="ARBA00022806"/>
    </source>
</evidence>
<evidence type="ECO:0000256" key="8">
    <source>
        <dbReference type="ARBA" id="ARBA00034617"/>
    </source>
</evidence>
<dbReference type="Gene3D" id="3.40.50.300">
    <property type="entry name" value="P-loop containing nucleotide triphosphate hydrolases"/>
    <property type="match status" value="2"/>
</dbReference>
<dbReference type="PANTHER" id="PTHR11070:SF2">
    <property type="entry name" value="ATP-DEPENDENT DNA HELICASE SRS2"/>
    <property type="match status" value="1"/>
</dbReference>
<comment type="catalytic activity">
    <reaction evidence="8">
        <text>Couples ATP hydrolysis with the unwinding of duplex DNA by translocating in the 3'-5' direction.</text>
        <dbReference type="EC" id="5.6.2.4"/>
    </reaction>
</comment>
<keyword evidence="17" id="KW-1185">Reference proteome</keyword>
<evidence type="ECO:0000313" key="16">
    <source>
        <dbReference type="EMBL" id="MBC8562508.1"/>
    </source>
</evidence>
<feature type="binding site" evidence="11">
    <location>
        <begin position="28"/>
        <end position="35"/>
    </location>
    <ligand>
        <name>ATP</name>
        <dbReference type="ChEBI" id="CHEBI:30616"/>
    </ligand>
</feature>
<evidence type="ECO:0000256" key="11">
    <source>
        <dbReference type="PROSITE-ProRule" id="PRU00560"/>
    </source>
</evidence>
<evidence type="ECO:0000256" key="13">
    <source>
        <dbReference type="SAM" id="MobiDB-lite"/>
    </source>
</evidence>
<gene>
    <name evidence="16" type="ORF">H8704_07690</name>
</gene>
<dbReference type="InterPro" id="IPR027417">
    <property type="entry name" value="P-loop_NTPase"/>
</dbReference>
<reference evidence="16 17" key="1">
    <citation type="submission" date="2020-08" db="EMBL/GenBank/DDBJ databases">
        <title>Genome public.</title>
        <authorList>
            <person name="Liu C."/>
            <person name="Sun Q."/>
        </authorList>
    </citation>
    <scope>NUCLEOTIDE SEQUENCE [LARGE SCALE GENOMIC DNA]</scope>
    <source>
        <strain evidence="16 17">NSJ-37</strain>
    </source>
</reference>
<keyword evidence="12" id="KW-0175">Coiled coil</keyword>
<comment type="caution">
    <text evidence="16">The sequence shown here is derived from an EMBL/GenBank/DDBJ whole genome shotgun (WGS) entry which is preliminary data.</text>
</comment>
<evidence type="ECO:0000256" key="7">
    <source>
        <dbReference type="ARBA" id="ARBA00023235"/>
    </source>
</evidence>
<dbReference type="InterPro" id="IPR000212">
    <property type="entry name" value="DNA_helicase_UvrD/REP"/>
</dbReference>
<feature type="domain" description="UvrD-like helicase ATP-binding" evidence="14">
    <location>
        <begin position="7"/>
        <end position="294"/>
    </location>
</feature>
<name>A0ABR7N3B8_9FIRM</name>
<keyword evidence="4 11" id="KW-0347">Helicase</keyword>
<dbReference type="Gene3D" id="1.10.486.10">
    <property type="entry name" value="PCRA, domain 4"/>
    <property type="match status" value="1"/>
</dbReference>
<protein>
    <recommendedName>
        <fullName evidence="9">DNA 3'-5' helicase</fullName>
        <ecNumber evidence="9">5.6.2.4</ecNumber>
    </recommendedName>
</protein>
<dbReference type="PANTHER" id="PTHR11070">
    <property type="entry name" value="UVRD / RECB / PCRA DNA HELICASE FAMILY MEMBER"/>
    <property type="match status" value="1"/>
</dbReference>
<evidence type="ECO:0000256" key="1">
    <source>
        <dbReference type="ARBA" id="ARBA00009922"/>
    </source>
</evidence>
<sequence length="826" mass="93151">MLENILEGLNPQQEEAVKHFKGPLLILAGAGSGKTRVLTHRIAYLIDYYDVNPYHILALTFTNKAAGEMRERVDQIVGYGSENIWVSTFHSTCVRILRRYIEVLGYKRSFTIYDADDQRALMREIIKFLDLDPKKYKERAFLNVISNAKDELIGPEEYARRAQGDKMREIYARAYQEYEKRLRDANALDFDDLICKTIQMFQENQDILSYYQNRFRYIMVDEYQDTNTAQFKLISLMASTPSENGGVEHNLCVVGDDDQSIYKFRGANIMNILNFEQEYPDTRVIRLEENYRSTQNILDAANAVIHNNTKRKEKALWTRKDKGDSIYYSQFENEYEEAEAVSSAIARAVENGEASYKDFAVLYRTNAQSRVFEEKLINYNIPYRIVGAVNFYQRKEIKDILAYLRTIENGMDDISAKRIINVPKRGIGLTTIDRVSNYAIIHGISFYNALRDYEYIENIGRSATKLGSFVGLIESFRTSLEDPDYSIEQLVRDVVEQTGYEAMLSEDDTEESQARLENIEELINKAASYEEEHEEDGATLGGFLEEVALVADIDNVDDSTDIVLLMTLHSAKGLEFPYVYLVGMEDGIFPGAMAVYGEDPEQAAEEMEEERRLCYVGITRAMKKLSLSCARSRFRNGEHQYNRPSRFISEIPRYLIHAGTGSSTASSGGVSAAEFLKHQPGGISFGTGQSNRGSFSNTSNGFSGSSYGNGSAGRSYGTGTWNPAAEQRVKQSGHTRGKSGLDLLAGNPMISKGFGSSYAAPKSKAPVSDTSVTLNYSEGDRVRHMRFGEGVVQTINPSDSDFEVTVAFDNGNTRKMLSSFAKLKKV</sequence>
<feature type="region of interest" description="Disordered" evidence="13">
    <location>
        <begin position="718"/>
        <end position="740"/>
    </location>
</feature>
<dbReference type="EMBL" id="JACRSX010000008">
    <property type="protein sequence ID" value="MBC8562508.1"/>
    <property type="molecule type" value="Genomic_DNA"/>
</dbReference>
<evidence type="ECO:0000256" key="12">
    <source>
        <dbReference type="SAM" id="Coils"/>
    </source>
</evidence>
<dbReference type="Gene3D" id="1.10.10.160">
    <property type="match status" value="1"/>
</dbReference>
<dbReference type="Pfam" id="PF21196">
    <property type="entry name" value="PcrA_UvrD_tudor"/>
    <property type="match status" value="1"/>
</dbReference>
<feature type="coiled-coil region" evidence="12">
    <location>
        <begin position="512"/>
        <end position="539"/>
    </location>
</feature>
<evidence type="ECO:0000256" key="3">
    <source>
        <dbReference type="ARBA" id="ARBA00022801"/>
    </source>
</evidence>
<dbReference type="InterPro" id="IPR013986">
    <property type="entry name" value="DExx_box_DNA_helicase_dom_sf"/>
</dbReference>
<keyword evidence="5 11" id="KW-0067">ATP-binding</keyword>
<evidence type="ECO:0000256" key="2">
    <source>
        <dbReference type="ARBA" id="ARBA00022741"/>
    </source>
</evidence>
<evidence type="ECO:0000256" key="5">
    <source>
        <dbReference type="ARBA" id="ARBA00022840"/>
    </source>
</evidence>
<evidence type="ECO:0000256" key="6">
    <source>
        <dbReference type="ARBA" id="ARBA00023125"/>
    </source>
</evidence>
<dbReference type="EC" id="5.6.2.4" evidence="9"/>
<dbReference type="Pfam" id="PF13361">
    <property type="entry name" value="UvrD_C"/>
    <property type="match status" value="1"/>
</dbReference>
<dbReference type="InterPro" id="IPR014017">
    <property type="entry name" value="DNA_helicase_UvrD-like_C"/>
</dbReference>